<reference evidence="1 2" key="1">
    <citation type="journal article" date="2018" name="Science">
        <title>The opium poppy genome and morphinan production.</title>
        <authorList>
            <person name="Guo L."/>
            <person name="Winzer T."/>
            <person name="Yang X."/>
            <person name="Li Y."/>
            <person name="Ning Z."/>
            <person name="He Z."/>
            <person name="Teodor R."/>
            <person name="Lu Y."/>
            <person name="Bowser T.A."/>
            <person name="Graham I.A."/>
            <person name="Ye K."/>
        </authorList>
    </citation>
    <scope>NUCLEOTIDE SEQUENCE [LARGE SCALE GENOMIC DNA]</scope>
    <source>
        <strain evidence="2">cv. HN1</strain>
        <tissue evidence="1">Leaves</tissue>
    </source>
</reference>
<accession>A0A4Y7L8V9</accession>
<name>A0A4Y7L8V9_PAPSO</name>
<evidence type="ECO:0000313" key="1">
    <source>
        <dbReference type="EMBL" id="RZC81407.1"/>
    </source>
</evidence>
<sequence length="96" mass="11435">MDIFSLAVQDRFREKQAPMSDFCGTRKFGRQATKNLRFFKWVPRFALALPNISQQPPTKLSPTYARQEAPLLDLSKEERIRFHGYRWHHQMGRFHA</sequence>
<dbReference type="EMBL" id="CM010724">
    <property type="protein sequence ID" value="RZC81407.1"/>
    <property type="molecule type" value="Genomic_DNA"/>
</dbReference>
<proteinExistence type="predicted"/>
<dbReference type="Proteomes" id="UP000316621">
    <property type="component" value="Chromosome 10"/>
</dbReference>
<evidence type="ECO:0000313" key="2">
    <source>
        <dbReference type="Proteomes" id="UP000316621"/>
    </source>
</evidence>
<dbReference type="AlphaFoldDB" id="A0A4Y7L8V9"/>
<keyword evidence="2" id="KW-1185">Reference proteome</keyword>
<dbReference type="Gramene" id="RZC81407">
    <property type="protein sequence ID" value="RZC81407"/>
    <property type="gene ID" value="C5167_043979"/>
</dbReference>
<organism evidence="1 2">
    <name type="scientific">Papaver somniferum</name>
    <name type="common">Opium poppy</name>
    <dbReference type="NCBI Taxonomy" id="3469"/>
    <lineage>
        <taxon>Eukaryota</taxon>
        <taxon>Viridiplantae</taxon>
        <taxon>Streptophyta</taxon>
        <taxon>Embryophyta</taxon>
        <taxon>Tracheophyta</taxon>
        <taxon>Spermatophyta</taxon>
        <taxon>Magnoliopsida</taxon>
        <taxon>Ranunculales</taxon>
        <taxon>Papaveraceae</taxon>
        <taxon>Papaveroideae</taxon>
        <taxon>Papaver</taxon>
    </lineage>
</organism>
<gene>
    <name evidence="1" type="ORF">C5167_043979</name>
</gene>
<protein>
    <submittedName>
        <fullName evidence="1">Uncharacterized protein</fullName>
    </submittedName>
</protein>